<keyword evidence="7" id="KW-1185">Reference proteome</keyword>
<reference evidence="6 7" key="1">
    <citation type="submission" date="2018-09" db="EMBL/GenBank/DDBJ databases">
        <authorList>
            <person name="Tagini F."/>
        </authorList>
    </citation>
    <scope>NUCLEOTIDE SEQUENCE [LARGE SCALE GENOMIC DNA]</scope>
    <source>
        <strain evidence="6 7">MK136</strain>
    </source>
</reference>
<dbReference type="GO" id="GO:0009231">
    <property type="term" value="P:riboflavin biosynthetic process"/>
    <property type="evidence" value="ECO:0007669"/>
    <property type="project" value="TreeGrafter"/>
</dbReference>
<dbReference type="Gene3D" id="3.40.50.10310">
    <property type="entry name" value="Creatininase"/>
    <property type="match status" value="1"/>
</dbReference>
<dbReference type="RefSeq" id="WP_122496431.1">
    <property type="nucleotide sequence ID" value="NZ_UPHP01000061.1"/>
</dbReference>
<keyword evidence="4" id="KW-0862">Zinc</keyword>
<dbReference type="InterPro" id="IPR024087">
    <property type="entry name" value="Creatininase-like_sf"/>
</dbReference>
<sequence>MTEHRAAADLFLPGATTTDHDVVRAPVAVLPIGAFEQHGPHLPLVTDTLIAIAITEAISQRHKVFQLPAITFGCSHEHLAFPGTVSLGPATLAAVVTDIRTSLAQQGISALIVVNGHGGNYVLGNVVQQANADGAMRVGLYPGRADWTEARRAAGITSSSHDDMHAGELETSVLLAAHPNYVRDGWQSHDHIAPDRRHLTTVGIGAYTTSGVIGYPSRATAAKGHAVLHHLGHAAHALITLLISQST</sequence>
<comment type="similarity">
    <text evidence="5">Belongs to the creatininase superfamily.</text>
</comment>
<accession>A0A498Q4K5</accession>
<evidence type="ECO:0000256" key="4">
    <source>
        <dbReference type="ARBA" id="ARBA00022833"/>
    </source>
</evidence>
<dbReference type="AlphaFoldDB" id="A0A498Q4K5"/>
<dbReference type="EMBL" id="UPHP01000061">
    <property type="protein sequence ID" value="VBA38750.1"/>
    <property type="molecule type" value="Genomic_DNA"/>
</dbReference>
<organism evidence="6 7">
    <name type="scientific">Mycobacterium attenuatum</name>
    <dbReference type="NCBI Taxonomy" id="2341086"/>
    <lineage>
        <taxon>Bacteria</taxon>
        <taxon>Bacillati</taxon>
        <taxon>Actinomycetota</taxon>
        <taxon>Actinomycetes</taxon>
        <taxon>Mycobacteriales</taxon>
        <taxon>Mycobacteriaceae</taxon>
        <taxon>Mycobacterium</taxon>
    </lineage>
</organism>
<evidence type="ECO:0000256" key="1">
    <source>
        <dbReference type="ARBA" id="ARBA00001947"/>
    </source>
</evidence>
<evidence type="ECO:0000313" key="7">
    <source>
        <dbReference type="Proteomes" id="UP000273307"/>
    </source>
</evidence>
<gene>
    <name evidence="6" type="primary">mftE_1</name>
    <name evidence="6" type="ORF">LAUMK136_02631</name>
</gene>
<keyword evidence="2" id="KW-0479">Metal-binding</keyword>
<name>A0A498Q4K5_9MYCO</name>
<dbReference type="GO" id="GO:0016811">
    <property type="term" value="F:hydrolase activity, acting on carbon-nitrogen (but not peptide) bonds, in linear amides"/>
    <property type="evidence" value="ECO:0007669"/>
    <property type="project" value="TreeGrafter"/>
</dbReference>
<dbReference type="OrthoDB" id="9801445at2"/>
<evidence type="ECO:0000256" key="5">
    <source>
        <dbReference type="ARBA" id="ARBA00024029"/>
    </source>
</evidence>
<dbReference type="GO" id="GO:0046872">
    <property type="term" value="F:metal ion binding"/>
    <property type="evidence" value="ECO:0007669"/>
    <property type="project" value="UniProtKB-KW"/>
</dbReference>
<dbReference type="Pfam" id="PF02633">
    <property type="entry name" value="Creatininase"/>
    <property type="match status" value="1"/>
</dbReference>
<evidence type="ECO:0000256" key="3">
    <source>
        <dbReference type="ARBA" id="ARBA00022801"/>
    </source>
</evidence>
<evidence type="ECO:0000256" key="2">
    <source>
        <dbReference type="ARBA" id="ARBA00022723"/>
    </source>
</evidence>
<comment type="cofactor">
    <cofactor evidence="1">
        <name>Zn(2+)</name>
        <dbReference type="ChEBI" id="CHEBI:29105"/>
    </cofactor>
</comment>
<dbReference type="PANTHER" id="PTHR35005">
    <property type="entry name" value="3-DEHYDRO-SCYLLO-INOSOSE HYDROLASE"/>
    <property type="match status" value="1"/>
</dbReference>
<dbReference type="InterPro" id="IPR003785">
    <property type="entry name" value="Creatininase/forma_Hydrolase"/>
</dbReference>
<evidence type="ECO:0000313" key="6">
    <source>
        <dbReference type="EMBL" id="VBA38750.1"/>
    </source>
</evidence>
<dbReference type="PANTHER" id="PTHR35005:SF1">
    <property type="entry name" value="2-AMINO-5-FORMYLAMINO-6-RIBOSYLAMINOPYRIMIDIN-4(3H)-ONE 5'-MONOPHOSPHATE DEFORMYLASE"/>
    <property type="match status" value="1"/>
</dbReference>
<keyword evidence="3 6" id="KW-0378">Hydrolase</keyword>
<protein>
    <submittedName>
        <fullName evidence="6">Mycofactocin system creatinine amidohydrolase family protein MftE</fullName>
        <ecNumber evidence="6">3.5.-.-</ecNumber>
    </submittedName>
</protein>
<dbReference type="Proteomes" id="UP000273307">
    <property type="component" value="Unassembled WGS sequence"/>
</dbReference>
<dbReference type="EC" id="3.5.-.-" evidence="6"/>
<proteinExistence type="inferred from homology"/>
<dbReference type="SUPFAM" id="SSF102215">
    <property type="entry name" value="Creatininase"/>
    <property type="match status" value="1"/>
</dbReference>